<evidence type="ECO:0000313" key="2">
    <source>
        <dbReference type="Proteomes" id="UP001501352"/>
    </source>
</evidence>
<reference evidence="1 2" key="1">
    <citation type="journal article" date="2019" name="Int. J. Syst. Evol. Microbiol.">
        <title>The Global Catalogue of Microorganisms (GCM) 10K type strain sequencing project: providing services to taxonomists for standard genome sequencing and annotation.</title>
        <authorList>
            <consortium name="The Broad Institute Genomics Platform"/>
            <consortium name="The Broad Institute Genome Sequencing Center for Infectious Disease"/>
            <person name="Wu L."/>
            <person name="Ma J."/>
        </authorList>
    </citation>
    <scope>NUCLEOTIDE SEQUENCE [LARGE SCALE GENOMIC DNA]</scope>
    <source>
        <strain evidence="1 2">JCM 12928</strain>
    </source>
</reference>
<protein>
    <submittedName>
        <fullName evidence="1">Uncharacterized protein</fullName>
    </submittedName>
</protein>
<keyword evidence="2" id="KW-1185">Reference proteome</keyword>
<accession>A0ABN1H042</accession>
<gene>
    <name evidence="1" type="ORF">GCM10009422_22000</name>
</gene>
<name>A0ABN1H042_9CAUL</name>
<sequence>MKVQNKSRVLRLGGARNLTRAVDEGDFAELNSHFRWEMPPE</sequence>
<dbReference type="RefSeq" id="WP_343793688.1">
    <property type="nucleotide sequence ID" value="NZ_BAAAGA010000005.1"/>
</dbReference>
<evidence type="ECO:0000313" key="1">
    <source>
        <dbReference type="EMBL" id="GAA0625054.1"/>
    </source>
</evidence>
<dbReference type="EMBL" id="BAAAGA010000005">
    <property type="protein sequence ID" value="GAA0625054.1"/>
    <property type="molecule type" value="Genomic_DNA"/>
</dbReference>
<dbReference type="Proteomes" id="UP001501352">
    <property type="component" value="Unassembled WGS sequence"/>
</dbReference>
<organism evidence="1 2">
    <name type="scientific">Brevundimonas kwangchunensis</name>
    <dbReference type="NCBI Taxonomy" id="322163"/>
    <lineage>
        <taxon>Bacteria</taxon>
        <taxon>Pseudomonadati</taxon>
        <taxon>Pseudomonadota</taxon>
        <taxon>Alphaproteobacteria</taxon>
        <taxon>Caulobacterales</taxon>
        <taxon>Caulobacteraceae</taxon>
        <taxon>Brevundimonas</taxon>
    </lineage>
</organism>
<comment type="caution">
    <text evidence="1">The sequence shown here is derived from an EMBL/GenBank/DDBJ whole genome shotgun (WGS) entry which is preliminary data.</text>
</comment>
<proteinExistence type="predicted"/>